<proteinExistence type="predicted"/>
<evidence type="ECO:0000313" key="1">
    <source>
        <dbReference type="EMBL" id="MWA06492.1"/>
    </source>
</evidence>
<accession>A0A6I4MKY9</accession>
<reference evidence="1" key="1">
    <citation type="submission" date="2019-12" db="EMBL/GenBank/DDBJ databases">
        <title>Actinomadura physcomitrii sp. nov., a novel actinomycete isolated from moss [Physcomitrium sphaericum (Ludw) Fuernr].</title>
        <authorList>
            <person name="Zhuang X."/>
        </authorList>
    </citation>
    <scope>NUCLEOTIDE SEQUENCE [LARGE SCALE GENOMIC DNA]</scope>
    <source>
        <strain evidence="1">LD22</strain>
    </source>
</reference>
<dbReference type="AlphaFoldDB" id="A0A6I4MKY9"/>
<sequence>MALYCLLSPGGSPGVTTTALGLALTWTDRVLLAECDPMGRRVLPGFMADRLNGPVGPGLLGLAMTAPAVGHGPLPLEEYTLPILDDGRVALLHGLRDARHARHLAGLWSPLAETLLAREGDVLADLGRMGGQDTPVELLRHADAVVMVLKPTLVHVDAAGARLNALKEVVSEQAQVGLCLIEDGGHNRGYGAGEVERALGVPVLTVLPWSSADASVLSDGAPSRRLFMASLLMQSLGRLGRRMRKTVGRPSVSSINEECLVEAPAVPAPAGRS</sequence>
<gene>
    <name evidence="1" type="ORF">F8568_040325</name>
</gene>
<organism evidence="1 2">
    <name type="scientific">Actinomadura physcomitrii</name>
    <dbReference type="NCBI Taxonomy" id="2650748"/>
    <lineage>
        <taxon>Bacteria</taxon>
        <taxon>Bacillati</taxon>
        <taxon>Actinomycetota</taxon>
        <taxon>Actinomycetes</taxon>
        <taxon>Streptosporangiales</taxon>
        <taxon>Thermomonosporaceae</taxon>
        <taxon>Actinomadura</taxon>
    </lineage>
</organism>
<protein>
    <recommendedName>
        <fullName evidence="3">ParA family protein</fullName>
    </recommendedName>
</protein>
<dbReference type="EMBL" id="WBMS02000052">
    <property type="protein sequence ID" value="MWA06492.1"/>
    <property type="molecule type" value="Genomic_DNA"/>
</dbReference>
<dbReference type="Proteomes" id="UP000462055">
    <property type="component" value="Unassembled WGS sequence"/>
</dbReference>
<dbReference type="InterPro" id="IPR027417">
    <property type="entry name" value="P-loop_NTPase"/>
</dbReference>
<comment type="caution">
    <text evidence="1">The sequence shown here is derived from an EMBL/GenBank/DDBJ whole genome shotgun (WGS) entry which is preliminary data.</text>
</comment>
<name>A0A6I4MKY9_9ACTN</name>
<dbReference type="SUPFAM" id="SSF52540">
    <property type="entry name" value="P-loop containing nucleoside triphosphate hydrolases"/>
    <property type="match status" value="1"/>
</dbReference>
<evidence type="ECO:0008006" key="3">
    <source>
        <dbReference type="Google" id="ProtNLM"/>
    </source>
</evidence>
<dbReference type="RefSeq" id="WP_151599061.1">
    <property type="nucleotide sequence ID" value="NZ_WBMS02000052.1"/>
</dbReference>
<keyword evidence="2" id="KW-1185">Reference proteome</keyword>
<dbReference type="Gene3D" id="3.40.50.300">
    <property type="entry name" value="P-loop containing nucleotide triphosphate hydrolases"/>
    <property type="match status" value="1"/>
</dbReference>
<evidence type="ECO:0000313" key="2">
    <source>
        <dbReference type="Proteomes" id="UP000462055"/>
    </source>
</evidence>